<feature type="non-terminal residue" evidence="1">
    <location>
        <position position="82"/>
    </location>
</feature>
<gene>
    <name evidence="1" type="ORF">Q604_UNBC15791G0001</name>
</gene>
<comment type="caution">
    <text evidence="1">The sequence shown here is derived from an EMBL/GenBank/DDBJ whole genome shotgun (WGS) entry which is preliminary data.</text>
</comment>
<dbReference type="SUPFAM" id="SSF55826">
    <property type="entry name" value="YbaK/ProRS associated domain"/>
    <property type="match status" value="1"/>
</dbReference>
<dbReference type="EMBL" id="AZMM01015791">
    <property type="protein sequence ID" value="ETJ29686.1"/>
    <property type="molecule type" value="Genomic_DNA"/>
</dbReference>
<accession>W1XHS4</accession>
<sequence>IPVVIDRTVAAMSDFAAGANIDGKHYFGINWDRDVATPEVADIRNVVAGDPSPDGQGTLLIKRGIEVGHIFQLGTKYSEALK</sequence>
<organism evidence="1">
    <name type="scientific">human gut metagenome</name>
    <dbReference type="NCBI Taxonomy" id="408170"/>
    <lineage>
        <taxon>unclassified sequences</taxon>
        <taxon>metagenomes</taxon>
        <taxon>organismal metagenomes</taxon>
    </lineage>
</organism>
<proteinExistence type="predicted"/>
<dbReference type="InterPro" id="IPR036754">
    <property type="entry name" value="YbaK/aa-tRNA-synt-asso_dom_sf"/>
</dbReference>
<dbReference type="AlphaFoldDB" id="W1XHS4"/>
<dbReference type="GO" id="GO:0016874">
    <property type="term" value="F:ligase activity"/>
    <property type="evidence" value="ECO:0007669"/>
    <property type="project" value="UniProtKB-KW"/>
</dbReference>
<dbReference type="Gene3D" id="3.90.960.10">
    <property type="entry name" value="YbaK/aminoacyl-tRNA synthetase-associated domain"/>
    <property type="match status" value="1"/>
</dbReference>
<dbReference type="GO" id="GO:0002161">
    <property type="term" value="F:aminoacyl-tRNA deacylase activity"/>
    <property type="evidence" value="ECO:0007669"/>
    <property type="project" value="InterPro"/>
</dbReference>
<protein>
    <submittedName>
        <fullName evidence="1">Proline-tRNA ligase</fullName>
    </submittedName>
</protein>
<feature type="non-terminal residue" evidence="1">
    <location>
        <position position="1"/>
    </location>
</feature>
<keyword evidence="1" id="KW-0436">Ligase</keyword>
<name>W1XHS4_9ZZZZ</name>
<reference evidence="1" key="1">
    <citation type="submission" date="2013-12" db="EMBL/GenBank/DDBJ databases">
        <title>A Varibaculum cambriense genome reconstructed from a premature infant gut community with otherwise low bacterial novelty that shifts toward anaerobic metabolism during the third week of life.</title>
        <authorList>
            <person name="Brown C.T."/>
            <person name="Sharon I."/>
            <person name="Thomas B.C."/>
            <person name="Castelle C.J."/>
            <person name="Morowitz M.J."/>
            <person name="Banfield J.F."/>
        </authorList>
    </citation>
    <scope>NUCLEOTIDE SEQUENCE</scope>
</reference>
<evidence type="ECO:0000313" key="1">
    <source>
        <dbReference type="EMBL" id="ETJ29686.1"/>
    </source>
</evidence>